<proteinExistence type="predicted"/>
<dbReference type="HOGENOM" id="CLU_000445_90_1_0"/>
<dbReference type="GO" id="GO:0000160">
    <property type="term" value="P:phosphorelay signal transduction system"/>
    <property type="evidence" value="ECO:0007669"/>
    <property type="project" value="InterPro"/>
</dbReference>
<dbReference type="GeneID" id="29673569"/>
<evidence type="ECO:0000256" key="1">
    <source>
        <dbReference type="ARBA" id="ARBA00022553"/>
    </source>
</evidence>
<evidence type="ECO:0000259" key="4">
    <source>
        <dbReference type="PROSITE" id="PS50043"/>
    </source>
</evidence>
<feature type="domain" description="HTH luxR-type" evidence="4">
    <location>
        <begin position="132"/>
        <end position="197"/>
    </location>
</feature>
<protein>
    <submittedName>
        <fullName evidence="6">Two component transcriptional regulator, LuxR family</fullName>
    </submittedName>
</protein>
<feature type="modified residue" description="4-aspartylphosphate" evidence="3">
    <location>
        <position position="52"/>
    </location>
</feature>
<evidence type="ECO:0000313" key="7">
    <source>
        <dbReference type="Proteomes" id="UP000002072"/>
    </source>
</evidence>
<dbReference type="PROSITE" id="PS50110">
    <property type="entry name" value="RESPONSE_REGULATORY"/>
    <property type="match status" value="1"/>
</dbReference>
<dbReference type="CDD" id="cd17535">
    <property type="entry name" value="REC_NarL-like"/>
    <property type="match status" value="1"/>
</dbReference>
<dbReference type="EMBL" id="CP001779">
    <property type="protein sequence ID" value="ACZ01826.1"/>
    <property type="molecule type" value="Genomic_DNA"/>
</dbReference>
<sequence>MKILLIDDHKLFALSIQMILGKYKEIERIDVITDSKQLEKKDIKDYDIYLIDINLNNISEETGLELAEKLIKKDKNICIVILTGHLKLMYEDKANKIGVRGFIDKNIDPEELIKILKLIYSGGRYFKNIKFEGISHNNLTSTEIKILELTRKGESIDEITKKAYISKRTVFNHLNNIYSKLGVTNKQEAIYKAQELGYFF</sequence>
<organism evidence="6 7">
    <name type="scientific">Streptobacillus moniliformis (strain ATCC 14647 / DSM 12112 / NCTC 10651 / 9901)</name>
    <dbReference type="NCBI Taxonomy" id="519441"/>
    <lineage>
        <taxon>Bacteria</taxon>
        <taxon>Fusobacteriati</taxon>
        <taxon>Fusobacteriota</taxon>
        <taxon>Fusobacteriia</taxon>
        <taxon>Fusobacteriales</taxon>
        <taxon>Leptotrichiaceae</taxon>
        <taxon>Streptobacillus</taxon>
    </lineage>
</organism>
<dbReference type="InterPro" id="IPR016032">
    <property type="entry name" value="Sig_transdc_resp-reg_C-effctor"/>
</dbReference>
<dbReference type="InterPro" id="IPR058245">
    <property type="entry name" value="NreC/VraR/RcsB-like_REC"/>
</dbReference>
<dbReference type="Gene3D" id="1.10.10.10">
    <property type="entry name" value="Winged helix-like DNA-binding domain superfamily/Winged helix DNA-binding domain"/>
    <property type="match status" value="1"/>
</dbReference>
<dbReference type="RefSeq" id="WP_012859372.1">
    <property type="nucleotide sequence ID" value="NC_013515.1"/>
</dbReference>
<dbReference type="InterPro" id="IPR000792">
    <property type="entry name" value="Tscrpt_reg_LuxR_C"/>
</dbReference>
<dbReference type="InterPro" id="IPR036388">
    <property type="entry name" value="WH-like_DNA-bd_sf"/>
</dbReference>
<dbReference type="PRINTS" id="PR00038">
    <property type="entry name" value="HTHLUXR"/>
</dbReference>
<dbReference type="AlphaFoldDB" id="D1AVR6"/>
<dbReference type="GO" id="GO:0006355">
    <property type="term" value="P:regulation of DNA-templated transcription"/>
    <property type="evidence" value="ECO:0007669"/>
    <property type="project" value="InterPro"/>
</dbReference>
<dbReference type="SMART" id="SM00448">
    <property type="entry name" value="REC"/>
    <property type="match status" value="1"/>
</dbReference>
<dbReference type="KEGG" id="smf:Smon_1384"/>
<dbReference type="GO" id="GO:0003677">
    <property type="term" value="F:DNA binding"/>
    <property type="evidence" value="ECO:0007669"/>
    <property type="project" value="UniProtKB-KW"/>
</dbReference>
<keyword evidence="1 3" id="KW-0597">Phosphoprotein</keyword>
<evidence type="ECO:0000313" key="6">
    <source>
        <dbReference type="EMBL" id="ACZ01826.1"/>
    </source>
</evidence>
<dbReference type="PROSITE" id="PS50043">
    <property type="entry name" value="HTH_LUXR_2"/>
    <property type="match status" value="1"/>
</dbReference>
<evidence type="ECO:0000256" key="2">
    <source>
        <dbReference type="ARBA" id="ARBA00023125"/>
    </source>
</evidence>
<keyword evidence="2" id="KW-0238">DNA-binding</keyword>
<dbReference type="InterPro" id="IPR011006">
    <property type="entry name" value="CheY-like_superfamily"/>
</dbReference>
<dbReference type="PANTHER" id="PTHR45566:SF2">
    <property type="entry name" value="NARL SUBFAMILY"/>
    <property type="match status" value="1"/>
</dbReference>
<dbReference type="Pfam" id="PF00072">
    <property type="entry name" value="Response_reg"/>
    <property type="match status" value="1"/>
</dbReference>
<dbReference type="PANTHER" id="PTHR45566">
    <property type="entry name" value="HTH-TYPE TRANSCRIPTIONAL REGULATOR YHJB-RELATED"/>
    <property type="match status" value="1"/>
</dbReference>
<evidence type="ECO:0000256" key="3">
    <source>
        <dbReference type="PROSITE-ProRule" id="PRU00169"/>
    </source>
</evidence>
<dbReference type="STRING" id="519441.Smon_1384"/>
<dbReference type="Proteomes" id="UP000002072">
    <property type="component" value="Chromosome"/>
</dbReference>
<dbReference type="Gene3D" id="3.40.50.2300">
    <property type="match status" value="1"/>
</dbReference>
<dbReference type="CDD" id="cd06170">
    <property type="entry name" value="LuxR_C_like"/>
    <property type="match status" value="1"/>
</dbReference>
<dbReference type="Pfam" id="PF00196">
    <property type="entry name" value="GerE"/>
    <property type="match status" value="1"/>
</dbReference>
<reference evidence="6 7" key="1">
    <citation type="journal article" date="2009" name="Stand. Genomic Sci.">
        <title>Complete genome sequence of Streptobacillus moniliformis type strain (9901T).</title>
        <authorList>
            <person name="Nolan M."/>
            <person name="Gronow S."/>
            <person name="Lapidus A."/>
            <person name="Ivanova N."/>
            <person name="Copeland A."/>
            <person name="Lucas S."/>
            <person name="Del Rio T.G."/>
            <person name="Chen F."/>
            <person name="Tice H."/>
            <person name="Pitluck S."/>
            <person name="Cheng J.F."/>
            <person name="Sims D."/>
            <person name="Meincke L."/>
            <person name="Bruce D."/>
            <person name="Goodwin L."/>
            <person name="Brettin T."/>
            <person name="Han C."/>
            <person name="Detter J.C."/>
            <person name="Ovchinikova G."/>
            <person name="Pati A."/>
            <person name="Mavromatis K."/>
            <person name="Mikhailova N."/>
            <person name="Chen A."/>
            <person name="Palaniappan K."/>
            <person name="Land M."/>
            <person name="Hauser L."/>
            <person name="Chang Y.J."/>
            <person name="Jeffries C.D."/>
            <person name="Rohde M."/>
            <person name="Sproer C."/>
            <person name="Goker M."/>
            <person name="Bristow J."/>
            <person name="Eisen J.A."/>
            <person name="Markowitz V."/>
            <person name="Hugenholtz P."/>
            <person name="Kyrpides N.C."/>
            <person name="Klenk H.P."/>
            <person name="Chain P."/>
        </authorList>
    </citation>
    <scope>NUCLEOTIDE SEQUENCE [LARGE SCALE GENOMIC DNA]</scope>
    <source>
        <strain evidence="7">ATCC 14647 / DSM 12112 / NCTC 10651 / 9901</strain>
    </source>
</reference>
<dbReference type="InterPro" id="IPR051015">
    <property type="entry name" value="EvgA-like"/>
</dbReference>
<dbReference type="SUPFAM" id="SSF46894">
    <property type="entry name" value="C-terminal effector domain of the bipartite response regulators"/>
    <property type="match status" value="1"/>
</dbReference>
<accession>D1AVR6</accession>
<keyword evidence="7" id="KW-1185">Reference proteome</keyword>
<name>D1AVR6_STRM9</name>
<dbReference type="OrthoDB" id="9779069at2"/>
<dbReference type="eggNOG" id="COG2197">
    <property type="taxonomic scope" value="Bacteria"/>
</dbReference>
<feature type="domain" description="Response regulatory" evidence="5">
    <location>
        <begin position="2"/>
        <end position="120"/>
    </location>
</feature>
<gene>
    <name evidence="6" type="ordered locus">Smon_1384</name>
</gene>
<dbReference type="InterPro" id="IPR001789">
    <property type="entry name" value="Sig_transdc_resp-reg_receiver"/>
</dbReference>
<evidence type="ECO:0000259" key="5">
    <source>
        <dbReference type="PROSITE" id="PS50110"/>
    </source>
</evidence>
<dbReference type="SMART" id="SM00421">
    <property type="entry name" value="HTH_LUXR"/>
    <property type="match status" value="1"/>
</dbReference>
<dbReference type="SUPFAM" id="SSF52172">
    <property type="entry name" value="CheY-like"/>
    <property type="match status" value="1"/>
</dbReference>